<sequence>MVNFSGIWEVVEWDDESFLKFFAAMGAPDPNRSFQLFKTVQKFEIIDKEDLVILRTKTHEGTGVTGSHLAGESGTEDSSAHGHFGPDISAPSPGHFGPGRGHFGPGSEDT</sequence>
<dbReference type="InParanoid" id="C3Z262"/>
<gene>
    <name evidence="2" type="ORF">BRAFLDRAFT_121313</name>
</gene>
<organism>
    <name type="scientific">Branchiostoma floridae</name>
    <name type="common">Florida lancelet</name>
    <name type="synonym">Amphioxus</name>
    <dbReference type="NCBI Taxonomy" id="7739"/>
    <lineage>
        <taxon>Eukaryota</taxon>
        <taxon>Metazoa</taxon>
        <taxon>Chordata</taxon>
        <taxon>Cephalochordata</taxon>
        <taxon>Leptocardii</taxon>
        <taxon>Amphioxiformes</taxon>
        <taxon>Branchiostomatidae</taxon>
        <taxon>Branchiostoma</taxon>
    </lineage>
</organism>
<dbReference type="AlphaFoldDB" id="C3Z262"/>
<evidence type="ECO:0000256" key="1">
    <source>
        <dbReference type="SAM" id="MobiDB-lite"/>
    </source>
</evidence>
<reference evidence="2" key="1">
    <citation type="journal article" date="2008" name="Nature">
        <title>The amphioxus genome and the evolution of the chordate karyotype.</title>
        <authorList>
            <consortium name="US DOE Joint Genome Institute (JGI-PGF)"/>
            <person name="Putnam N.H."/>
            <person name="Butts T."/>
            <person name="Ferrier D.E.K."/>
            <person name="Furlong R.F."/>
            <person name="Hellsten U."/>
            <person name="Kawashima T."/>
            <person name="Robinson-Rechavi M."/>
            <person name="Shoguchi E."/>
            <person name="Terry A."/>
            <person name="Yu J.-K."/>
            <person name="Benito-Gutierrez E.L."/>
            <person name="Dubchak I."/>
            <person name="Garcia-Fernandez J."/>
            <person name="Gibson-Brown J.J."/>
            <person name="Grigoriev I.V."/>
            <person name="Horton A.C."/>
            <person name="de Jong P.J."/>
            <person name="Jurka J."/>
            <person name="Kapitonov V.V."/>
            <person name="Kohara Y."/>
            <person name="Kuroki Y."/>
            <person name="Lindquist E."/>
            <person name="Lucas S."/>
            <person name="Osoegawa K."/>
            <person name="Pennacchio L.A."/>
            <person name="Salamov A.A."/>
            <person name="Satou Y."/>
            <person name="Sauka-Spengler T."/>
            <person name="Schmutz J."/>
            <person name="Shin-I T."/>
            <person name="Toyoda A."/>
            <person name="Bronner-Fraser M."/>
            <person name="Fujiyama A."/>
            <person name="Holland L.Z."/>
            <person name="Holland P.W.H."/>
            <person name="Satoh N."/>
            <person name="Rokhsar D.S."/>
        </authorList>
    </citation>
    <scope>NUCLEOTIDE SEQUENCE [LARGE SCALE GENOMIC DNA]</scope>
    <source>
        <strain evidence="2">S238N-H82</strain>
        <tissue evidence="2">Testes</tissue>
    </source>
</reference>
<dbReference type="EMBL" id="GG666574">
    <property type="protein sequence ID" value="EEN53113.1"/>
    <property type="molecule type" value="Genomic_DNA"/>
</dbReference>
<protein>
    <recommendedName>
        <fullName evidence="3">Cytosolic fatty-acid binding proteins domain-containing protein</fullName>
    </recommendedName>
</protein>
<accession>C3Z262</accession>
<name>C3Z262_BRAFL</name>
<feature type="region of interest" description="Disordered" evidence="1">
    <location>
        <begin position="61"/>
        <end position="110"/>
    </location>
</feature>
<evidence type="ECO:0008006" key="3">
    <source>
        <dbReference type="Google" id="ProtNLM"/>
    </source>
</evidence>
<evidence type="ECO:0000313" key="2">
    <source>
        <dbReference type="EMBL" id="EEN53113.1"/>
    </source>
</evidence>
<proteinExistence type="predicted"/>